<evidence type="ECO:0000256" key="4">
    <source>
        <dbReference type="ARBA" id="ARBA00023002"/>
    </source>
</evidence>
<keyword evidence="4" id="KW-0560">Oxidoreductase</keyword>
<dbReference type="PANTHER" id="PTHR43779">
    <property type="entry name" value="DIOXYGENASE RV0097-RELATED"/>
    <property type="match status" value="1"/>
</dbReference>
<name>A0A450ZJW5_9GAMM</name>
<evidence type="ECO:0000256" key="2">
    <source>
        <dbReference type="ARBA" id="ARBA00022723"/>
    </source>
</evidence>
<dbReference type="InterPro" id="IPR051178">
    <property type="entry name" value="TfdA_dioxygenase"/>
</dbReference>
<dbReference type="SUPFAM" id="SSF51197">
    <property type="entry name" value="Clavaminate synthase-like"/>
    <property type="match status" value="1"/>
</dbReference>
<evidence type="ECO:0000256" key="3">
    <source>
        <dbReference type="ARBA" id="ARBA00022964"/>
    </source>
</evidence>
<dbReference type="InterPro" id="IPR003819">
    <property type="entry name" value="TauD/TfdA-like"/>
</dbReference>
<evidence type="ECO:0000259" key="6">
    <source>
        <dbReference type="Pfam" id="PF02668"/>
    </source>
</evidence>
<dbReference type="EMBL" id="CAADFY010000018">
    <property type="protein sequence ID" value="VFK53242.1"/>
    <property type="molecule type" value="Genomic_DNA"/>
</dbReference>
<reference evidence="8" key="1">
    <citation type="submission" date="2019-02" db="EMBL/GenBank/DDBJ databases">
        <authorList>
            <person name="Gruber-Vodicka R. H."/>
            <person name="Seah K. B. B."/>
        </authorList>
    </citation>
    <scope>NUCLEOTIDE SEQUENCE</scope>
    <source>
        <strain evidence="8">BECK_BY2</strain>
        <strain evidence="7">BECK_BY3</strain>
    </source>
</reference>
<dbReference type="Pfam" id="PF02668">
    <property type="entry name" value="TauD"/>
    <property type="match status" value="1"/>
</dbReference>
<feature type="domain" description="TauD/TfdA-like" evidence="6">
    <location>
        <begin position="11"/>
        <end position="270"/>
    </location>
</feature>
<evidence type="ECO:0000256" key="5">
    <source>
        <dbReference type="ARBA" id="ARBA00023004"/>
    </source>
</evidence>
<keyword evidence="3 8" id="KW-0223">Dioxygenase</keyword>
<evidence type="ECO:0000256" key="1">
    <source>
        <dbReference type="ARBA" id="ARBA00005896"/>
    </source>
</evidence>
<comment type="similarity">
    <text evidence="1">Belongs to the TfdA dioxygenase family.</text>
</comment>
<dbReference type="AlphaFoldDB" id="A0A450ZJW5"/>
<dbReference type="GO" id="GO:0016706">
    <property type="term" value="F:2-oxoglutarate-dependent dioxygenase activity"/>
    <property type="evidence" value="ECO:0007669"/>
    <property type="project" value="UniProtKB-ARBA"/>
</dbReference>
<dbReference type="GO" id="GO:0046872">
    <property type="term" value="F:metal ion binding"/>
    <property type="evidence" value="ECO:0007669"/>
    <property type="project" value="UniProtKB-KW"/>
</dbReference>
<dbReference type="PANTHER" id="PTHR43779:SF3">
    <property type="entry name" value="(3R)-3-[(CARBOXYMETHYL)AMINO]FATTY ACID OXYGENASE_DECARBOXYLASE"/>
    <property type="match status" value="1"/>
</dbReference>
<gene>
    <name evidence="8" type="ORF">BECKTUN1418E_GA0071001_10207</name>
    <name evidence="7" type="ORF">BECKTUN1418F_GA0071002_10187</name>
</gene>
<dbReference type="InterPro" id="IPR042098">
    <property type="entry name" value="TauD-like_sf"/>
</dbReference>
<keyword evidence="5" id="KW-0408">Iron</keyword>
<dbReference type="EMBL" id="CAADFV010000020">
    <property type="protein sequence ID" value="VFK54047.1"/>
    <property type="molecule type" value="Genomic_DNA"/>
</dbReference>
<evidence type="ECO:0000313" key="8">
    <source>
        <dbReference type="EMBL" id="VFK54047.1"/>
    </source>
</evidence>
<keyword evidence="2" id="KW-0479">Metal-binding</keyword>
<organism evidence="8">
    <name type="scientific">Candidatus Kentrum sp. TUN</name>
    <dbReference type="NCBI Taxonomy" id="2126343"/>
    <lineage>
        <taxon>Bacteria</taxon>
        <taxon>Pseudomonadati</taxon>
        <taxon>Pseudomonadota</taxon>
        <taxon>Gammaproteobacteria</taxon>
        <taxon>Candidatus Kentrum</taxon>
    </lineage>
</organism>
<protein>
    <submittedName>
        <fullName evidence="8">Taurine dioxygenase</fullName>
    </submittedName>
</protein>
<accession>A0A450ZJW5</accession>
<proteinExistence type="inferred from homology"/>
<dbReference type="Gene3D" id="3.60.130.10">
    <property type="entry name" value="Clavaminate synthase-like"/>
    <property type="match status" value="1"/>
</dbReference>
<evidence type="ECO:0000313" key="7">
    <source>
        <dbReference type="EMBL" id="VFK53242.1"/>
    </source>
</evidence>
<sequence length="290" mass="33394">MKIIDAKHEQIGGEISGIDINKIEAGDPVLEDILDAIYRNRLIVLRGQDFTPAQYVDFTRKLGTPQIYLQENYHHPDFPEIFVSSNVNKFGEKIGVARTGHYWHTDCQFQTHPLSFTSITPIILPESIRATYYIDMHKLYSQMPDDLMALVEGKTLIHGGKNRYKVRAEDLDKSIQELIDNMNEMVPPVKHPAIIEHPVTGEKSLYMSSGFTMKVDGLTHEESEQVLERLFGFIEREDHIHTHHWGKGDLIIWDNRCLIHKSSALPKGDRNTSYRIGIYDKYPFYVGIED</sequence>